<proteinExistence type="inferred from homology"/>
<dbReference type="PIRSF" id="PIRSF004846">
    <property type="entry name" value="ModA"/>
    <property type="match status" value="1"/>
</dbReference>
<evidence type="ECO:0000313" key="9">
    <source>
        <dbReference type="Proteomes" id="UP000190890"/>
    </source>
</evidence>
<dbReference type="GO" id="GO:0030973">
    <property type="term" value="F:molybdate ion binding"/>
    <property type="evidence" value="ECO:0007669"/>
    <property type="project" value="TreeGrafter"/>
</dbReference>
<evidence type="ECO:0000256" key="1">
    <source>
        <dbReference type="ARBA" id="ARBA00009175"/>
    </source>
</evidence>
<dbReference type="NCBIfam" id="TIGR01256">
    <property type="entry name" value="modA"/>
    <property type="match status" value="1"/>
</dbReference>
<feature type="chain" id="PRO_5039311086" evidence="7">
    <location>
        <begin position="23"/>
        <end position="277"/>
    </location>
</feature>
<dbReference type="AlphaFoldDB" id="A0A1S8T6W3"/>
<dbReference type="EMBL" id="LZZM01000215">
    <property type="protein sequence ID" value="OOM73496.1"/>
    <property type="molecule type" value="Genomic_DNA"/>
</dbReference>
<dbReference type="PANTHER" id="PTHR30632:SF0">
    <property type="entry name" value="SULFATE-BINDING PROTEIN"/>
    <property type="match status" value="1"/>
</dbReference>
<dbReference type="Gene3D" id="3.40.190.10">
    <property type="entry name" value="Periplasmic binding protein-like II"/>
    <property type="match status" value="2"/>
</dbReference>
<evidence type="ECO:0000256" key="5">
    <source>
        <dbReference type="PIRSR" id="PIRSR004846-1"/>
    </source>
</evidence>
<dbReference type="PANTHER" id="PTHR30632">
    <property type="entry name" value="MOLYBDATE-BINDING PERIPLASMIC PROTEIN"/>
    <property type="match status" value="1"/>
</dbReference>
<evidence type="ECO:0000256" key="4">
    <source>
        <dbReference type="ARBA" id="ARBA00022729"/>
    </source>
</evidence>
<dbReference type="Proteomes" id="UP000190890">
    <property type="component" value="Unassembled WGS sequence"/>
</dbReference>
<dbReference type="STRING" id="29367.CLPUN_45190"/>
<name>A0A1S8T6W3_9CLOT</name>
<keyword evidence="3 5" id="KW-0479">Metal-binding</keyword>
<feature type="binding site" evidence="5">
    <location>
        <position position="193"/>
    </location>
    <ligand>
        <name>molybdate</name>
        <dbReference type="ChEBI" id="CHEBI:36264"/>
    </ligand>
</feature>
<sequence>MKKNIMLITLITLILSMFFLSCGTQKDSTSTTKDTTTEAKAAKPSESPVELNISAAASLKESMADIQEEFKKIKPNVTLTVNFGASGSLQQQIEQGAPCDIFISAGQSQMKALNDKSLLLDNTVKDLVKNDLVLVGPKDTSIIGVSDLTTDKVKKIAVGEPKSVPAGKYADEVFTSIGIKDSITSKLVFAKDVKEVLVWSTSGNTEVGFVYKSDALSSPNAKIIETIASDKHSPITYPIGIIKGTKNPDAAKAFEDFLFTDTCKVIFEKYGYGIASK</sequence>
<dbReference type="Pfam" id="PF13531">
    <property type="entry name" value="SBP_bac_11"/>
    <property type="match status" value="1"/>
</dbReference>
<reference evidence="8 9" key="1">
    <citation type="submission" date="2016-05" db="EMBL/GenBank/DDBJ databases">
        <title>Microbial solvent formation.</title>
        <authorList>
            <person name="Poehlein A."/>
            <person name="Montoya Solano J.D."/>
            <person name="Flitsch S."/>
            <person name="Krabben P."/>
            <person name="Duerre P."/>
            <person name="Daniel R."/>
        </authorList>
    </citation>
    <scope>NUCLEOTIDE SEQUENCE [LARGE SCALE GENOMIC DNA]</scope>
    <source>
        <strain evidence="8 9">DSM 2619</strain>
    </source>
</reference>
<accession>A0A1S8T6W3</accession>
<evidence type="ECO:0000256" key="6">
    <source>
        <dbReference type="SAM" id="MobiDB-lite"/>
    </source>
</evidence>
<feature type="binding site" evidence="5">
    <location>
        <position position="211"/>
    </location>
    <ligand>
        <name>molybdate</name>
        <dbReference type="ChEBI" id="CHEBI:36264"/>
    </ligand>
</feature>
<dbReference type="RefSeq" id="WP_077849446.1">
    <property type="nucleotide sequence ID" value="NZ_LZZM01000215.1"/>
</dbReference>
<dbReference type="InterPro" id="IPR005950">
    <property type="entry name" value="ModA"/>
</dbReference>
<dbReference type="GO" id="GO:1901359">
    <property type="term" value="F:tungstate binding"/>
    <property type="evidence" value="ECO:0007669"/>
    <property type="project" value="UniProtKB-ARBA"/>
</dbReference>
<dbReference type="CDD" id="cd13537">
    <property type="entry name" value="PBP2_YvgL_like"/>
    <property type="match status" value="1"/>
</dbReference>
<comment type="similarity">
    <text evidence="1">Belongs to the bacterial solute-binding protein ModA family.</text>
</comment>
<feature type="binding site" evidence="5">
    <location>
        <position position="166"/>
    </location>
    <ligand>
        <name>molybdate</name>
        <dbReference type="ChEBI" id="CHEBI:36264"/>
    </ligand>
</feature>
<evidence type="ECO:0000256" key="3">
    <source>
        <dbReference type="ARBA" id="ARBA00022723"/>
    </source>
</evidence>
<feature type="region of interest" description="Disordered" evidence="6">
    <location>
        <begin position="26"/>
        <end position="45"/>
    </location>
</feature>
<keyword evidence="9" id="KW-1185">Reference proteome</keyword>
<feature type="signal peptide" evidence="7">
    <location>
        <begin position="1"/>
        <end position="22"/>
    </location>
</feature>
<dbReference type="SUPFAM" id="SSF53850">
    <property type="entry name" value="Periplasmic binding protein-like II"/>
    <property type="match status" value="1"/>
</dbReference>
<dbReference type="FunFam" id="3.40.190.10:FF:000035">
    <property type="entry name" value="Molybdate ABC transporter substrate-binding protein"/>
    <property type="match status" value="1"/>
</dbReference>
<comment type="caution">
    <text evidence="8">The sequence shown here is derived from an EMBL/GenBank/DDBJ whole genome shotgun (WGS) entry which is preliminary data.</text>
</comment>
<dbReference type="InterPro" id="IPR050682">
    <property type="entry name" value="ModA/WtpA"/>
</dbReference>
<dbReference type="GO" id="GO:0046872">
    <property type="term" value="F:metal ion binding"/>
    <property type="evidence" value="ECO:0007669"/>
    <property type="project" value="UniProtKB-KW"/>
</dbReference>
<dbReference type="InterPro" id="IPR041879">
    <property type="entry name" value="YvgL-like_PBP2"/>
</dbReference>
<gene>
    <name evidence="8" type="primary">modA</name>
    <name evidence="8" type="ORF">CLPUN_45190</name>
</gene>
<evidence type="ECO:0000256" key="2">
    <source>
        <dbReference type="ARBA" id="ARBA00022505"/>
    </source>
</evidence>
<dbReference type="OrthoDB" id="9785015at2"/>
<keyword evidence="4 7" id="KW-0732">Signal</keyword>
<feature type="binding site" evidence="5">
    <location>
        <position position="58"/>
    </location>
    <ligand>
        <name>molybdate</name>
        <dbReference type="ChEBI" id="CHEBI:36264"/>
    </ligand>
</feature>
<dbReference type="GO" id="GO:0015689">
    <property type="term" value="P:molybdate ion transport"/>
    <property type="evidence" value="ECO:0007669"/>
    <property type="project" value="InterPro"/>
</dbReference>
<organism evidence="8 9">
    <name type="scientific">Clostridium puniceum</name>
    <dbReference type="NCBI Taxonomy" id="29367"/>
    <lineage>
        <taxon>Bacteria</taxon>
        <taxon>Bacillati</taxon>
        <taxon>Bacillota</taxon>
        <taxon>Clostridia</taxon>
        <taxon>Eubacteriales</taxon>
        <taxon>Clostridiaceae</taxon>
        <taxon>Clostridium</taxon>
    </lineage>
</organism>
<evidence type="ECO:0000313" key="8">
    <source>
        <dbReference type="EMBL" id="OOM73496.1"/>
    </source>
</evidence>
<evidence type="ECO:0000256" key="7">
    <source>
        <dbReference type="SAM" id="SignalP"/>
    </source>
</evidence>
<feature type="binding site" evidence="5">
    <location>
        <position position="86"/>
    </location>
    <ligand>
        <name>molybdate</name>
        <dbReference type="ChEBI" id="CHEBI:36264"/>
    </ligand>
</feature>
<keyword evidence="2 5" id="KW-0500">Molybdenum</keyword>
<dbReference type="PROSITE" id="PS51257">
    <property type="entry name" value="PROKAR_LIPOPROTEIN"/>
    <property type="match status" value="1"/>
</dbReference>
<protein>
    <submittedName>
        <fullName evidence="8">Molybdate-binding periplasmic protein</fullName>
    </submittedName>
</protein>